<dbReference type="EMBL" id="VHII01000005">
    <property type="protein sequence ID" value="KAF1391025.1"/>
    <property type="molecule type" value="Genomic_DNA"/>
</dbReference>
<feature type="domain" description="C-type lectin" evidence="3">
    <location>
        <begin position="22"/>
        <end position="146"/>
    </location>
</feature>
<evidence type="ECO:0000259" key="3">
    <source>
        <dbReference type="PROSITE" id="PS50041"/>
    </source>
</evidence>
<dbReference type="Proteomes" id="UP000465112">
    <property type="component" value="Chromosome 5"/>
</dbReference>
<dbReference type="PANTHER" id="PTHR45784:SF3">
    <property type="entry name" value="C-TYPE LECTIN DOMAIN FAMILY 4 MEMBER K-LIKE-RELATED"/>
    <property type="match status" value="1"/>
</dbReference>
<comment type="caution">
    <text evidence="4">The sequence shown here is derived from an EMBL/GenBank/DDBJ whole genome shotgun (WGS) entry which is preliminary data.</text>
</comment>
<feature type="compositionally biased region" description="Basic residues" evidence="1">
    <location>
        <begin position="328"/>
        <end position="338"/>
    </location>
</feature>
<dbReference type="InterPro" id="IPR016186">
    <property type="entry name" value="C-type_lectin-like/link_sf"/>
</dbReference>
<evidence type="ECO:0000256" key="2">
    <source>
        <dbReference type="SAM" id="SignalP"/>
    </source>
</evidence>
<dbReference type="SUPFAM" id="SSF56436">
    <property type="entry name" value="C-type lectin-like"/>
    <property type="match status" value="2"/>
</dbReference>
<gene>
    <name evidence="4" type="ORF">PFLUV_G00064280</name>
</gene>
<evidence type="ECO:0000313" key="4">
    <source>
        <dbReference type="EMBL" id="KAF1391025.1"/>
    </source>
</evidence>
<feature type="region of interest" description="Disordered" evidence="1">
    <location>
        <begin position="319"/>
        <end position="338"/>
    </location>
</feature>
<feature type="chain" id="PRO_5025391329" description="C-type lectin domain-containing protein" evidence="2">
    <location>
        <begin position="22"/>
        <end position="338"/>
    </location>
</feature>
<dbReference type="SMART" id="SM00034">
    <property type="entry name" value="CLECT"/>
    <property type="match status" value="2"/>
</dbReference>
<dbReference type="InterPro" id="IPR001304">
    <property type="entry name" value="C-type_lectin-like"/>
</dbReference>
<dbReference type="Pfam" id="PF00059">
    <property type="entry name" value="Lectin_C"/>
    <property type="match status" value="2"/>
</dbReference>
<sequence length="338" mass="38694">MERLLLTIIIIAGAGLSAVSSAAGRQYYFVYDRKNFTEAQRYCREKHTDLVTVDSMEVMKILNNTADLSKMFYSKNSSRAWIGLHADSWRWSLSDPSFYKPGETEFRRWGVGEPNGGYSYKVCTGMGSDGFWYDSGCDTSTYPVCADVRGSDVTFVSIDTRMTWTKAQSYCRAHHTDLPSVRNMAENQKVKEAAGGNNVWIGLFRDSWKWSDGSNSSFRSWKVGQPDYNNRNETCVAADFSQSGAWEEWPCDMERAFICYGPVVSNKVMMKVKFENKKNLNLTDPAVMEAMLKQLKQKLEGPGLDDNIKLSWRKQADGKVFQQEDKKTNKRRRKREEL</sequence>
<reference evidence="4 5" key="1">
    <citation type="submission" date="2019-06" db="EMBL/GenBank/DDBJ databases">
        <title>A chromosome-scale genome assembly of the European perch, Perca fluviatilis.</title>
        <authorList>
            <person name="Roques C."/>
            <person name="Zahm M."/>
            <person name="Cabau C."/>
            <person name="Klopp C."/>
            <person name="Bouchez O."/>
            <person name="Donnadieu C."/>
            <person name="Kuhl H."/>
            <person name="Gislard M."/>
            <person name="Guendouz S."/>
            <person name="Journot L."/>
            <person name="Haffray P."/>
            <person name="Bestin A."/>
            <person name="Morvezen R."/>
            <person name="Feron R."/>
            <person name="Wen M."/>
            <person name="Jouanno E."/>
            <person name="Herpin A."/>
            <person name="Schartl M."/>
            <person name="Postlethwait J."/>
            <person name="Schaerlinger B."/>
            <person name="Chardard D."/>
            <person name="Lecocq T."/>
            <person name="Poncet C."/>
            <person name="Jaffrelo L."/>
            <person name="Lampietro C."/>
            <person name="Guiguen Y."/>
        </authorList>
    </citation>
    <scope>NUCLEOTIDE SEQUENCE [LARGE SCALE GENOMIC DNA]</scope>
    <source>
        <tissue evidence="4">Blood</tissue>
    </source>
</reference>
<dbReference type="PANTHER" id="PTHR45784">
    <property type="entry name" value="C-TYPE LECTIN DOMAIN FAMILY 20 MEMBER A-RELATED"/>
    <property type="match status" value="1"/>
</dbReference>
<feature type="domain" description="C-type lectin" evidence="3">
    <location>
        <begin position="149"/>
        <end position="260"/>
    </location>
</feature>
<accession>A0A6A5FIM9</accession>
<keyword evidence="5" id="KW-1185">Reference proteome</keyword>
<dbReference type="Gene3D" id="3.10.100.10">
    <property type="entry name" value="Mannose-Binding Protein A, subunit A"/>
    <property type="match status" value="2"/>
</dbReference>
<dbReference type="InterPro" id="IPR016187">
    <property type="entry name" value="CTDL_fold"/>
</dbReference>
<organism evidence="4 5">
    <name type="scientific">Perca fluviatilis</name>
    <name type="common">European perch</name>
    <dbReference type="NCBI Taxonomy" id="8168"/>
    <lineage>
        <taxon>Eukaryota</taxon>
        <taxon>Metazoa</taxon>
        <taxon>Chordata</taxon>
        <taxon>Craniata</taxon>
        <taxon>Vertebrata</taxon>
        <taxon>Euteleostomi</taxon>
        <taxon>Actinopterygii</taxon>
        <taxon>Neopterygii</taxon>
        <taxon>Teleostei</taxon>
        <taxon>Neoteleostei</taxon>
        <taxon>Acanthomorphata</taxon>
        <taxon>Eupercaria</taxon>
        <taxon>Perciformes</taxon>
        <taxon>Percoidei</taxon>
        <taxon>Percidae</taxon>
        <taxon>Percinae</taxon>
        <taxon>Perca</taxon>
    </lineage>
</organism>
<name>A0A6A5FIM9_PERFL</name>
<evidence type="ECO:0000313" key="5">
    <source>
        <dbReference type="Proteomes" id="UP000465112"/>
    </source>
</evidence>
<dbReference type="PROSITE" id="PS50041">
    <property type="entry name" value="C_TYPE_LECTIN_2"/>
    <property type="match status" value="2"/>
</dbReference>
<feature type="signal peptide" evidence="2">
    <location>
        <begin position="1"/>
        <end position="21"/>
    </location>
</feature>
<protein>
    <recommendedName>
        <fullName evidence="3">C-type lectin domain-containing protein</fullName>
    </recommendedName>
</protein>
<proteinExistence type="predicted"/>
<keyword evidence="2" id="KW-0732">Signal</keyword>
<dbReference type="AlphaFoldDB" id="A0A6A5FIM9"/>
<evidence type="ECO:0000256" key="1">
    <source>
        <dbReference type="SAM" id="MobiDB-lite"/>
    </source>
</evidence>